<name>A0A7D5GG86_9EURY</name>
<dbReference type="AlphaFoldDB" id="A0A7D5GG86"/>
<dbReference type="KEGG" id="haly:HYG82_04255"/>
<organism evidence="1 2">
    <name type="scientific">Natrinema halophilum</name>
    <dbReference type="NCBI Taxonomy" id="1699371"/>
    <lineage>
        <taxon>Archaea</taxon>
        <taxon>Methanobacteriati</taxon>
        <taxon>Methanobacteriota</taxon>
        <taxon>Stenosarchaea group</taxon>
        <taxon>Halobacteria</taxon>
        <taxon>Halobacteriales</taxon>
        <taxon>Natrialbaceae</taxon>
        <taxon>Natrinema</taxon>
    </lineage>
</organism>
<evidence type="ECO:0000313" key="1">
    <source>
        <dbReference type="EMBL" id="QLG48114.1"/>
    </source>
</evidence>
<accession>A0A7D5GG86</accession>
<evidence type="ECO:0000313" key="2">
    <source>
        <dbReference type="Proteomes" id="UP000509241"/>
    </source>
</evidence>
<sequence length="46" mass="5106">MIGPRDDAPLQCPDCRAAIDERDPLLDWCLCDDCEVALDADGERIT</sequence>
<dbReference type="RefSeq" id="WP_179259855.1">
    <property type="nucleotide sequence ID" value="NZ_CP058601.1"/>
</dbReference>
<dbReference type="GeneID" id="56032476"/>
<proteinExistence type="predicted"/>
<keyword evidence="2" id="KW-1185">Reference proteome</keyword>
<dbReference type="Proteomes" id="UP000509241">
    <property type="component" value="Chromosome"/>
</dbReference>
<gene>
    <name evidence="1" type="ORF">HYG82_04255</name>
</gene>
<protein>
    <submittedName>
        <fullName evidence="1">Uncharacterized protein</fullName>
    </submittedName>
</protein>
<dbReference type="EMBL" id="CP058601">
    <property type="protein sequence ID" value="QLG48114.1"/>
    <property type="molecule type" value="Genomic_DNA"/>
</dbReference>
<reference evidence="1 2" key="1">
    <citation type="submission" date="2020-07" db="EMBL/GenBank/DDBJ databases">
        <authorList>
            <person name="Cui H."/>
        </authorList>
    </citation>
    <scope>NUCLEOTIDE SEQUENCE [LARGE SCALE GENOMIC DNA]</scope>
    <source>
        <strain evidence="1 2">YPL8</strain>
    </source>
</reference>